<evidence type="ECO:0000259" key="1">
    <source>
        <dbReference type="Pfam" id="PF08972"/>
    </source>
</evidence>
<name>A0AA48LZV0_9ZZZZ</name>
<proteinExistence type="predicted"/>
<organism evidence="2">
    <name type="scientific">freshwater sediment metagenome</name>
    <dbReference type="NCBI Taxonomy" id="556182"/>
    <lineage>
        <taxon>unclassified sequences</taxon>
        <taxon>metagenomes</taxon>
        <taxon>ecological metagenomes</taxon>
    </lineage>
</organism>
<evidence type="ECO:0000313" key="2">
    <source>
        <dbReference type="EMBL" id="CAJ0870721.1"/>
    </source>
</evidence>
<dbReference type="Gene3D" id="3.30.2390.10">
    <property type="entry name" value="TTHA1013-like"/>
    <property type="match status" value="1"/>
</dbReference>
<feature type="domain" description="DUF1902" evidence="1">
    <location>
        <begin position="6"/>
        <end position="57"/>
    </location>
</feature>
<dbReference type="Pfam" id="PF08972">
    <property type="entry name" value="DUF1902"/>
    <property type="match status" value="1"/>
</dbReference>
<gene>
    <name evidence="2" type="ORF">AMST5_02256</name>
</gene>
<dbReference type="SUPFAM" id="SSF143100">
    <property type="entry name" value="TTHA1013/TTHA0281-like"/>
    <property type="match status" value="1"/>
</dbReference>
<sequence>MTKPIQIDAQWDDAARVWIATSQDAPGLVVEADSWQTIIDEVTAALPELQELNGGAADDLALIFHAEILALAVG</sequence>
<dbReference type="AlphaFoldDB" id="A0AA48LZV0"/>
<accession>A0AA48LZV0</accession>
<protein>
    <recommendedName>
        <fullName evidence="1">DUF1902 domain-containing protein</fullName>
    </recommendedName>
</protein>
<dbReference type="EMBL" id="OY288114">
    <property type="protein sequence ID" value="CAJ0870721.1"/>
    <property type="molecule type" value="Genomic_DNA"/>
</dbReference>
<dbReference type="InterPro" id="IPR015066">
    <property type="entry name" value="DUF1902"/>
</dbReference>
<reference evidence="2" key="1">
    <citation type="submission" date="2023-07" db="EMBL/GenBank/DDBJ databases">
        <authorList>
            <person name="Pelsma A.J. K."/>
        </authorList>
    </citation>
    <scope>NUCLEOTIDE SEQUENCE</scope>
</reference>
<dbReference type="InterPro" id="IPR035069">
    <property type="entry name" value="TTHA1013/TTHA0281-like"/>
</dbReference>